<keyword evidence="1" id="KW-0472">Membrane</keyword>
<comment type="caution">
    <text evidence="2">The sequence shown here is derived from an EMBL/GenBank/DDBJ whole genome shotgun (WGS) entry which is preliminary data.</text>
</comment>
<sequence>MLGILFQVLVSVIQKARSSNVGLLSLYIVGAFTLWVLWRLWTFSLSPKLWPNRPLMLPYKFPLLGHTLQFLKNPEDLIQNGK</sequence>
<keyword evidence="3" id="KW-1185">Reference proteome</keyword>
<protein>
    <submittedName>
        <fullName evidence="2">Uncharacterized protein</fullName>
    </submittedName>
</protein>
<gene>
    <name evidence="2" type="ORF">GQ43DRAFT_427021</name>
</gene>
<feature type="transmembrane region" description="Helical" evidence="1">
    <location>
        <begin position="28"/>
        <end position="50"/>
    </location>
</feature>
<keyword evidence="1" id="KW-1133">Transmembrane helix</keyword>
<dbReference type="AlphaFoldDB" id="A0A9P4JBJ5"/>
<name>A0A9P4JBJ5_9PLEO</name>
<dbReference type="Proteomes" id="UP000799536">
    <property type="component" value="Unassembled WGS sequence"/>
</dbReference>
<dbReference type="EMBL" id="ML994438">
    <property type="protein sequence ID" value="KAF2196240.1"/>
    <property type="molecule type" value="Genomic_DNA"/>
</dbReference>
<accession>A0A9P4JBJ5</accession>
<keyword evidence="1" id="KW-0812">Transmembrane</keyword>
<proteinExistence type="predicted"/>
<evidence type="ECO:0000313" key="3">
    <source>
        <dbReference type="Proteomes" id="UP000799536"/>
    </source>
</evidence>
<reference evidence="2" key="1">
    <citation type="journal article" date="2020" name="Stud. Mycol.">
        <title>101 Dothideomycetes genomes: a test case for predicting lifestyles and emergence of pathogens.</title>
        <authorList>
            <person name="Haridas S."/>
            <person name="Albert R."/>
            <person name="Binder M."/>
            <person name="Bloem J."/>
            <person name="Labutti K."/>
            <person name="Salamov A."/>
            <person name="Andreopoulos B."/>
            <person name="Baker S."/>
            <person name="Barry K."/>
            <person name="Bills G."/>
            <person name="Bluhm B."/>
            <person name="Cannon C."/>
            <person name="Castanera R."/>
            <person name="Culley D."/>
            <person name="Daum C."/>
            <person name="Ezra D."/>
            <person name="Gonzalez J."/>
            <person name="Henrissat B."/>
            <person name="Kuo A."/>
            <person name="Liang C."/>
            <person name="Lipzen A."/>
            <person name="Lutzoni F."/>
            <person name="Magnuson J."/>
            <person name="Mondo S."/>
            <person name="Nolan M."/>
            <person name="Ohm R."/>
            <person name="Pangilinan J."/>
            <person name="Park H.-J."/>
            <person name="Ramirez L."/>
            <person name="Alfaro M."/>
            <person name="Sun H."/>
            <person name="Tritt A."/>
            <person name="Yoshinaga Y."/>
            <person name="Zwiers L.-H."/>
            <person name="Turgeon B."/>
            <person name="Goodwin S."/>
            <person name="Spatafora J."/>
            <person name="Crous P."/>
            <person name="Grigoriev I."/>
        </authorList>
    </citation>
    <scope>NUCLEOTIDE SEQUENCE</scope>
    <source>
        <strain evidence="2">ATCC 74209</strain>
    </source>
</reference>
<evidence type="ECO:0000313" key="2">
    <source>
        <dbReference type="EMBL" id="KAF2196240.1"/>
    </source>
</evidence>
<evidence type="ECO:0000256" key="1">
    <source>
        <dbReference type="SAM" id="Phobius"/>
    </source>
</evidence>
<organism evidence="2 3">
    <name type="scientific">Delitschia confertaspora ATCC 74209</name>
    <dbReference type="NCBI Taxonomy" id="1513339"/>
    <lineage>
        <taxon>Eukaryota</taxon>
        <taxon>Fungi</taxon>
        <taxon>Dikarya</taxon>
        <taxon>Ascomycota</taxon>
        <taxon>Pezizomycotina</taxon>
        <taxon>Dothideomycetes</taxon>
        <taxon>Pleosporomycetidae</taxon>
        <taxon>Pleosporales</taxon>
        <taxon>Delitschiaceae</taxon>
        <taxon>Delitschia</taxon>
    </lineage>
</organism>
<dbReference type="OrthoDB" id="1470350at2759"/>